<evidence type="ECO:0000313" key="2">
    <source>
        <dbReference type="EMBL" id="TKW26128.1"/>
    </source>
</evidence>
<keyword evidence="3" id="KW-1185">Reference proteome</keyword>
<proteinExistence type="predicted"/>
<dbReference type="AlphaFoldDB" id="A0A4U6VA28"/>
<dbReference type="Proteomes" id="UP000298652">
    <property type="component" value="Chromosome 3"/>
</dbReference>
<name>A0A4U6VA28_SETVI</name>
<dbReference type="EMBL" id="CM016554">
    <property type="protein sequence ID" value="TKW26128.1"/>
    <property type="molecule type" value="Genomic_DNA"/>
</dbReference>
<dbReference type="Gramene" id="TKW26128">
    <property type="protein sequence ID" value="TKW26128"/>
    <property type="gene ID" value="SEVIR_3G166200v2"/>
</dbReference>
<feature type="compositionally biased region" description="Gly residues" evidence="1">
    <location>
        <begin position="173"/>
        <end position="189"/>
    </location>
</feature>
<protein>
    <submittedName>
        <fullName evidence="2">Uncharacterized protein</fullName>
    </submittedName>
</protein>
<feature type="compositionally biased region" description="Low complexity" evidence="1">
    <location>
        <begin position="92"/>
        <end position="105"/>
    </location>
</feature>
<reference evidence="2" key="1">
    <citation type="submission" date="2019-03" db="EMBL/GenBank/DDBJ databases">
        <title>WGS assembly of Setaria viridis.</title>
        <authorList>
            <person name="Huang P."/>
            <person name="Jenkins J."/>
            <person name="Grimwood J."/>
            <person name="Barry K."/>
            <person name="Healey A."/>
            <person name="Mamidi S."/>
            <person name="Sreedasyam A."/>
            <person name="Shu S."/>
            <person name="Feldman M."/>
            <person name="Wu J."/>
            <person name="Yu Y."/>
            <person name="Chen C."/>
            <person name="Johnson J."/>
            <person name="Rokhsar D."/>
            <person name="Baxter I."/>
            <person name="Schmutz J."/>
            <person name="Brutnell T."/>
            <person name="Kellogg E."/>
        </authorList>
    </citation>
    <scope>NUCLEOTIDE SEQUENCE [LARGE SCALE GENOMIC DNA]</scope>
</reference>
<organism evidence="2 3">
    <name type="scientific">Setaria viridis</name>
    <name type="common">Green bristlegrass</name>
    <name type="synonym">Setaria italica subsp. viridis</name>
    <dbReference type="NCBI Taxonomy" id="4556"/>
    <lineage>
        <taxon>Eukaryota</taxon>
        <taxon>Viridiplantae</taxon>
        <taxon>Streptophyta</taxon>
        <taxon>Embryophyta</taxon>
        <taxon>Tracheophyta</taxon>
        <taxon>Spermatophyta</taxon>
        <taxon>Magnoliopsida</taxon>
        <taxon>Liliopsida</taxon>
        <taxon>Poales</taxon>
        <taxon>Poaceae</taxon>
        <taxon>PACMAD clade</taxon>
        <taxon>Panicoideae</taxon>
        <taxon>Panicodae</taxon>
        <taxon>Paniceae</taxon>
        <taxon>Cenchrinae</taxon>
        <taxon>Setaria</taxon>
    </lineage>
</organism>
<sequence>MFGWRRSGLGSSHIGNIPSISGFIRFFQNEGTVSTQLDGVVIRFSRSPDARPTPLLSARPDRRLPTAGPPSARPAPSRSRLPHGRRRSSSVAPTPRRPMATAPQAGAGRELRPAAGAGSGWRWGRSGRRGEEAQARGGGAGSWGGMGGGARGSGAAAQGPGEAGAAAAAAQGAGQGGRQWPGTGGGWVAGGEEEEDGREGENKRLTGHPSNPLNFSNQTKDWVGSNPPIQTQDGDSSRIQHDLNISDFRCSFCASERWLKLEMRADLGRTLPPAGDSTAESPVNIG</sequence>
<feature type="compositionally biased region" description="Gly residues" evidence="1">
    <location>
        <begin position="136"/>
        <end position="152"/>
    </location>
</feature>
<gene>
    <name evidence="2" type="ORF">SEVIR_3G166200v2</name>
</gene>
<evidence type="ECO:0000256" key="1">
    <source>
        <dbReference type="SAM" id="MobiDB-lite"/>
    </source>
</evidence>
<feature type="compositionally biased region" description="Low complexity" evidence="1">
    <location>
        <begin position="114"/>
        <end position="124"/>
    </location>
</feature>
<feature type="compositionally biased region" description="Low complexity" evidence="1">
    <location>
        <begin position="153"/>
        <end position="172"/>
    </location>
</feature>
<accession>A0A4U6VA28</accession>
<feature type="region of interest" description="Disordered" evidence="1">
    <location>
        <begin position="47"/>
        <end position="237"/>
    </location>
</feature>
<evidence type="ECO:0000313" key="3">
    <source>
        <dbReference type="Proteomes" id="UP000298652"/>
    </source>
</evidence>
<feature type="compositionally biased region" description="Polar residues" evidence="1">
    <location>
        <begin position="208"/>
        <end position="220"/>
    </location>
</feature>